<evidence type="ECO:0000256" key="3">
    <source>
        <dbReference type="ARBA" id="ARBA00022741"/>
    </source>
</evidence>
<name>A0A9J6ZE16_9BACL</name>
<dbReference type="InterPro" id="IPR003136">
    <property type="entry name" value="Cytidylate_kin"/>
</dbReference>
<accession>A0A9J6ZE16</accession>
<evidence type="ECO:0000313" key="11">
    <source>
        <dbReference type="Proteomes" id="UP001056756"/>
    </source>
</evidence>
<evidence type="ECO:0000313" key="10">
    <source>
        <dbReference type="EMBL" id="URN94144.1"/>
    </source>
</evidence>
<dbReference type="KEGG" id="plig:NAG76_20335"/>
<evidence type="ECO:0000256" key="6">
    <source>
        <dbReference type="ARBA" id="ARBA00047615"/>
    </source>
</evidence>
<dbReference type="Proteomes" id="UP001056756">
    <property type="component" value="Chromosome"/>
</dbReference>
<evidence type="ECO:0000256" key="7">
    <source>
        <dbReference type="ARBA" id="ARBA00048478"/>
    </source>
</evidence>
<keyword evidence="5 8" id="KW-0067">ATP-binding</keyword>
<evidence type="ECO:0000256" key="1">
    <source>
        <dbReference type="ARBA" id="ARBA00009427"/>
    </source>
</evidence>
<organism evidence="10 11">
    <name type="scientific">Candidatus Pristimantibacillus lignocellulolyticus</name>
    <dbReference type="NCBI Taxonomy" id="2994561"/>
    <lineage>
        <taxon>Bacteria</taxon>
        <taxon>Bacillati</taxon>
        <taxon>Bacillota</taxon>
        <taxon>Bacilli</taxon>
        <taxon>Bacillales</taxon>
        <taxon>Paenibacillaceae</taxon>
        <taxon>Candidatus Pristimantibacillus</taxon>
    </lineage>
</organism>
<dbReference type="InterPro" id="IPR011994">
    <property type="entry name" value="Cytidylate_kinase_dom"/>
</dbReference>
<dbReference type="PANTHER" id="PTHR21299">
    <property type="entry name" value="CYTIDYLATE KINASE/PANTOATE-BETA-ALANINE LIGASE"/>
    <property type="match status" value="1"/>
</dbReference>
<comment type="similarity">
    <text evidence="1 8">Belongs to the cytidylate kinase family. Type 1 subfamily.</text>
</comment>
<feature type="domain" description="Cytidylate kinase" evidence="9">
    <location>
        <begin position="11"/>
        <end position="222"/>
    </location>
</feature>
<dbReference type="InterPro" id="IPR027417">
    <property type="entry name" value="P-loop_NTPase"/>
</dbReference>
<sequence>MLVQGMSRINIAIDGPAGAGKSTVARQVASKLGYVYVDTGSMYRAVTLYAQRNGVSANQSSTLQQMVAQLEIELIPTPAGQMILLQQEDVTGLIRTREVTTEVSHYASDEHVRSHLSKLQRELAANKGIVMDGRDIGTHVLPDAELKIFLTASVQERALRRYKELTTDNYIPLEQLEAEIATRDKLDETREIAPLIQADDAILIDSSHIGIDEVTDLIVSLSQKKLAEVIG</sequence>
<dbReference type="AlphaFoldDB" id="A0A9J6ZE16"/>
<dbReference type="EMBL" id="CP097899">
    <property type="protein sequence ID" value="URN94144.1"/>
    <property type="molecule type" value="Genomic_DNA"/>
</dbReference>
<keyword evidence="3 8" id="KW-0547">Nucleotide-binding</keyword>
<dbReference type="CDD" id="cd02020">
    <property type="entry name" value="CMPK"/>
    <property type="match status" value="1"/>
</dbReference>
<dbReference type="NCBIfam" id="TIGR00017">
    <property type="entry name" value="cmk"/>
    <property type="match status" value="1"/>
</dbReference>
<dbReference type="GO" id="GO:0015949">
    <property type="term" value="P:nucleobase-containing small molecule interconversion"/>
    <property type="evidence" value="ECO:0007669"/>
    <property type="project" value="TreeGrafter"/>
</dbReference>
<keyword evidence="8" id="KW-0963">Cytoplasm</keyword>
<feature type="binding site" evidence="8">
    <location>
        <begin position="15"/>
        <end position="23"/>
    </location>
    <ligand>
        <name>ATP</name>
        <dbReference type="ChEBI" id="CHEBI:30616"/>
    </ligand>
</feature>
<evidence type="ECO:0000256" key="2">
    <source>
        <dbReference type="ARBA" id="ARBA00022679"/>
    </source>
</evidence>
<keyword evidence="2 8" id="KW-0808">Transferase</keyword>
<gene>
    <name evidence="8 10" type="primary">cmk</name>
    <name evidence="10" type="ORF">NAG76_20335</name>
</gene>
<dbReference type="GO" id="GO:0006220">
    <property type="term" value="P:pyrimidine nucleotide metabolic process"/>
    <property type="evidence" value="ECO:0007669"/>
    <property type="project" value="UniProtKB-UniRule"/>
</dbReference>
<dbReference type="GO" id="GO:0005829">
    <property type="term" value="C:cytosol"/>
    <property type="evidence" value="ECO:0007669"/>
    <property type="project" value="TreeGrafter"/>
</dbReference>
<evidence type="ECO:0000256" key="8">
    <source>
        <dbReference type="HAMAP-Rule" id="MF_00238"/>
    </source>
</evidence>
<dbReference type="Gene3D" id="3.40.50.300">
    <property type="entry name" value="P-loop containing nucleotide triphosphate hydrolases"/>
    <property type="match status" value="1"/>
</dbReference>
<comment type="subcellular location">
    <subcellularLocation>
        <location evidence="8">Cytoplasm</location>
    </subcellularLocation>
</comment>
<dbReference type="SUPFAM" id="SSF52540">
    <property type="entry name" value="P-loop containing nucleoside triphosphate hydrolases"/>
    <property type="match status" value="1"/>
</dbReference>
<reference evidence="10" key="1">
    <citation type="submission" date="2022-05" db="EMBL/GenBank/DDBJ databases">
        <title>Novel bacterial taxa in a minimal lignocellulolytic consortium and its capacity to transform plastics disclosed by genome-resolved metagenomics.</title>
        <authorList>
            <person name="Rodriguez C.A.D."/>
            <person name="Diaz-Garcia L."/>
            <person name="Herrera K."/>
            <person name="Tarazona N.A."/>
            <person name="Sproer C."/>
            <person name="Overmann J."/>
            <person name="Jimenez D.J."/>
        </authorList>
    </citation>
    <scope>NUCLEOTIDE SEQUENCE</scope>
    <source>
        <strain evidence="10">MAG5</strain>
    </source>
</reference>
<evidence type="ECO:0000259" key="9">
    <source>
        <dbReference type="Pfam" id="PF02224"/>
    </source>
</evidence>
<evidence type="ECO:0000256" key="5">
    <source>
        <dbReference type="ARBA" id="ARBA00022840"/>
    </source>
</evidence>
<comment type="catalytic activity">
    <reaction evidence="7 8">
        <text>CMP + ATP = CDP + ADP</text>
        <dbReference type="Rhea" id="RHEA:11600"/>
        <dbReference type="ChEBI" id="CHEBI:30616"/>
        <dbReference type="ChEBI" id="CHEBI:58069"/>
        <dbReference type="ChEBI" id="CHEBI:60377"/>
        <dbReference type="ChEBI" id="CHEBI:456216"/>
        <dbReference type="EC" id="2.7.4.25"/>
    </reaction>
</comment>
<dbReference type="GO" id="GO:0005524">
    <property type="term" value="F:ATP binding"/>
    <property type="evidence" value="ECO:0007669"/>
    <property type="project" value="UniProtKB-UniRule"/>
</dbReference>
<dbReference type="PANTHER" id="PTHR21299:SF2">
    <property type="entry name" value="CYTIDYLATE KINASE"/>
    <property type="match status" value="1"/>
</dbReference>
<dbReference type="GO" id="GO:0036431">
    <property type="term" value="F:dCMP kinase activity"/>
    <property type="evidence" value="ECO:0007669"/>
    <property type="project" value="InterPro"/>
</dbReference>
<comment type="catalytic activity">
    <reaction evidence="6 8">
        <text>dCMP + ATP = dCDP + ADP</text>
        <dbReference type="Rhea" id="RHEA:25094"/>
        <dbReference type="ChEBI" id="CHEBI:30616"/>
        <dbReference type="ChEBI" id="CHEBI:57566"/>
        <dbReference type="ChEBI" id="CHEBI:58593"/>
        <dbReference type="ChEBI" id="CHEBI:456216"/>
        <dbReference type="EC" id="2.7.4.25"/>
    </reaction>
</comment>
<evidence type="ECO:0000256" key="4">
    <source>
        <dbReference type="ARBA" id="ARBA00022777"/>
    </source>
</evidence>
<keyword evidence="4 8" id="KW-0418">Kinase</keyword>
<proteinExistence type="inferred from homology"/>
<dbReference type="HAMAP" id="MF_00238">
    <property type="entry name" value="Cytidyl_kinase_type1"/>
    <property type="match status" value="1"/>
</dbReference>
<protein>
    <recommendedName>
        <fullName evidence="8">Cytidylate kinase</fullName>
        <shortName evidence="8">CK</shortName>
        <ecNumber evidence="8">2.7.4.25</ecNumber>
    </recommendedName>
    <alternativeName>
        <fullName evidence="8">Cytidine monophosphate kinase</fullName>
        <shortName evidence="8">CMP kinase</shortName>
    </alternativeName>
</protein>
<dbReference type="EC" id="2.7.4.25" evidence="8"/>
<dbReference type="Pfam" id="PF02224">
    <property type="entry name" value="Cytidylate_kin"/>
    <property type="match status" value="1"/>
</dbReference>